<evidence type="ECO:0000313" key="3">
    <source>
        <dbReference type="Proteomes" id="UP000295064"/>
    </source>
</evidence>
<dbReference type="InterPro" id="IPR012347">
    <property type="entry name" value="Ferritin-like"/>
</dbReference>
<dbReference type="OrthoDB" id="1739983at2"/>
<feature type="domain" description="Rubrerythrin diiron-binding" evidence="1">
    <location>
        <begin position="9"/>
        <end position="63"/>
    </location>
</feature>
<evidence type="ECO:0000313" key="2">
    <source>
        <dbReference type="EMBL" id="TDO85262.1"/>
    </source>
</evidence>
<dbReference type="InterPro" id="IPR003251">
    <property type="entry name" value="Rr_diiron-bd_dom"/>
</dbReference>
<comment type="caution">
    <text evidence="2">The sequence shown here is derived from an EMBL/GenBank/DDBJ whole genome shotgun (WGS) entry which is preliminary data.</text>
</comment>
<dbReference type="GO" id="GO:0046872">
    <property type="term" value="F:metal ion binding"/>
    <property type="evidence" value="ECO:0007669"/>
    <property type="project" value="InterPro"/>
</dbReference>
<sequence length="66" mass="7652">MDPVLEGILEAIDDEIAAQKKYQNLKEQTADEKAKALFEQLIKDEIGHEKLLRSRYEALKDHLKDN</sequence>
<dbReference type="Pfam" id="PF02915">
    <property type="entry name" value="Rubrerythrin"/>
    <property type="match status" value="1"/>
</dbReference>
<dbReference type="SUPFAM" id="SSF47240">
    <property type="entry name" value="Ferritin-like"/>
    <property type="match status" value="1"/>
</dbReference>
<name>A0A4R6LKF0_9FIRM</name>
<dbReference type="Proteomes" id="UP000295064">
    <property type="component" value="Unassembled WGS sequence"/>
</dbReference>
<dbReference type="InterPro" id="IPR009078">
    <property type="entry name" value="Ferritin-like_SF"/>
</dbReference>
<dbReference type="AlphaFoldDB" id="A0A4R6LKF0"/>
<evidence type="ECO:0000259" key="1">
    <source>
        <dbReference type="Pfam" id="PF02915"/>
    </source>
</evidence>
<proteinExistence type="predicted"/>
<dbReference type="RefSeq" id="WP_133515482.1">
    <property type="nucleotide sequence ID" value="NZ_SNWX01000018.1"/>
</dbReference>
<dbReference type="EMBL" id="SNWX01000018">
    <property type="protein sequence ID" value="TDO85262.1"/>
    <property type="molecule type" value="Genomic_DNA"/>
</dbReference>
<dbReference type="GO" id="GO:0016491">
    <property type="term" value="F:oxidoreductase activity"/>
    <property type="evidence" value="ECO:0007669"/>
    <property type="project" value="InterPro"/>
</dbReference>
<reference evidence="2 3" key="1">
    <citation type="submission" date="2019-03" db="EMBL/GenBank/DDBJ databases">
        <title>Subsurface microbial communities from deep shales in Ohio and West Virginia, USA.</title>
        <authorList>
            <person name="Wrighton K."/>
        </authorList>
    </citation>
    <scope>NUCLEOTIDE SEQUENCE [LARGE SCALE GENOMIC DNA]</scope>
    <source>
        <strain evidence="2 3">MA284_T2</strain>
    </source>
</reference>
<gene>
    <name evidence="2" type="ORF">DFR79_11828</name>
</gene>
<accession>A0A4R6LKF0</accession>
<dbReference type="Gene3D" id="1.20.1260.10">
    <property type="match status" value="1"/>
</dbReference>
<protein>
    <submittedName>
        <fullName evidence="2">Rubrerythrin</fullName>
    </submittedName>
</protein>
<organism evidence="2 3">
    <name type="scientific">Halanaerobium saccharolyticum</name>
    <dbReference type="NCBI Taxonomy" id="43595"/>
    <lineage>
        <taxon>Bacteria</taxon>
        <taxon>Bacillati</taxon>
        <taxon>Bacillota</taxon>
        <taxon>Clostridia</taxon>
        <taxon>Halanaerobiales</taxon>
        <taxon>Halanaerobiaceae</taxon>
        <taxon>Halanaerobium</taxon>
    </lineage>
</organism>